<comment type="caution">
    <text evidence="2">The sequence shown here is derived from an EMBL/GenBank/DDBJ whole genome shotgun (WGS) entry which is preliminary data.</text>
</comment>
<keyword evidence="3" id="KW-1185">Reference proteome</keyword>
<organism evidence="2 3">
    <name type="scientific">Lipingzhangella rawalii</name>
    <dbReference type="NCBI Taxonomy" id="2055835"/>
    <lineage>
        <taxon>Bacteria</taxon>
        <taxon>Bacillati</taxon>
        <taxon>Actinomycetota</taxon>
        <taxon>Actinomycetes</taxon>
        <taxon>Streptosporangiales</taxon>
        <taxon>Nocardiopsidaceae</taxon>
        <taxon>Lipingzhangella</taxon>
    </lineage>
</organism>
<evidence type="ECO:0000313" key="2">
    <source>
        <dbReference type="EMBL" id="MDS1269655.1"/>
    </source>
</evidence>
<evidence type="ECO:0000313" key="3">
    <source>
        <dbReference type="Proteomes" id="UP001250214"/>
    </source>
</evidence>
<sequence>MPRQLTCPDCAEEDNLSGERTEDGIHITCEACGARWPRDTPHTCATCGGDDIHMRGQAVTQYSRGTQLSIVGMRHIPLCASCDAEMLARANQQKPVPGQYRSAAAGRADGEGSSTSILPT</sequence>
<proteinExistence type="predicted"/>
<dbReference type="Proteomes" id="UP001250214">
    <property type="component" value="Unassembled WGS sequence"/>
</dbReference>
<dbReference type="RefSeq" id="WP_310911113.1">
    <property type="nucleotide sequence ID" value="NZ_JAVLVT010000001.1"/>
</dbReference>
<protein>
    <submittedName>
        <fullName evidence="2">Uncharacterized protein</fullName>
    </submittedName>
</protein>
<accession>A0ABU2H481</accession>
<dbReference type="EMBL" id="JAVLVT010000001">
    <property type="protein sequence ID" value="MDS1269655.1"/>
    <property type="molecule type" value="Genomic_DNA"/>
</dbReference>
<gene>
    <name evidence="2" type="ORF">RIF23_05040</name>
</gene>
<feature type="region of interest" description="Disordered" evidence="1">
    <location>
        <begin position="93"/>
        <end position="120"/>
    </location>
</feature>
<reference evidence="3" key="1">
    <citation type="submission" date="2023-07" db="EMBL/GenBank/DDBJ databases">
        <title>Novel species in the genus Lipingzhangella isolated from Sambhar Salt Lake.</title>
        <authorList>
            <person name="Jiya N."/>
            <person name="Kajale S."/>
            <person name="Sharma A."/>
        </authorList>
    </citation>
    <scope>NUCLEOTIDE SEQUENCE [LARGE SCALE GENOMIC DNA]</scope>
    <source>
        <strain evidence="3">LS1_29</strain>
    </source>
</reference>
<name>A0ABU2H481_9ACTN</name>
<evidence type="ECO:0000256" key="1">
    <source>
        <dbReference type="SAM" id="MobiDB-lite"/>
    </source>
</evidence>